<dbReference type="Pfam" id="PF05794">
    <property type="entry name" value="Tcp11"/>
    <property type="match status" value="1"/>
</dbReference>
<dbReference type="EMBL" id="JALLPJ020000506">
    <property type="protein sequence ID" value="KAL3790262.1"/>
    <property type="molecule type" value="Genomic_DNA"/>
</dbReference>
<comment type="caution">
    <text evidence="4">The sequence shown here is derived from an EMBL/GenBank/DDBJ whole genome shotgun (WGS) entry which is preliminary data.</text>
</comment>
<feature type="compositionally biased region" description="Acidic residues" evidence="3">
    <location>
        <begin position="9"/>
        <end position="27"/>
    </location>
</feature>
<gene>
    <name evidence="4" type="ORF">ACHAWO_001337</name>
</gene>
<organism evidence="4 5">
    <name type="scientific">Cyclotella atomus</name>
    <dbReference type="NCBI Taxonomy" id="382360"/>
    <lineage>
        <taxon>Eukaryota</taxon>
        <taxon>Sar</taxon>
        <taxon>Stramenopiles</taxon>
        <taxon>Ochrophyta</taxon>
        <taxon>Bacillariophyta</taxon>
        <taxon>Coscinodiscophyceae</taxon>
        <taxon>Thalassiosirophycidae</taxon>
        <taxon>Stephanodiscales</taxon>
        <taxon>Stephanodiscaceae</taxon>
        <taxon>Cyclotella</taxon>
    </lineage>
</organism>
<evidence type="ECO:0000256" key="2">
    <source>
        <dbReference type="SAM" id="Coils"/>
    </source>
</evidence>
<dbReference type="InterPro" id="IPR008862">
    <property type="entry name" value="Tcp11"/>
</dbReference>
<feature type="compositionally biased region" description="Low complexity" evidence="3">
    <location>
        <begin position="73"/>
        <end position="98"/>
    </location>
</feature>
<evidence type="ECO:0000256" key="1">
    <source>
        <dbReference type="ARBA" id="ARBA00010954"/>
    </source>
</evidence>
<evidence type="ECO:0000313" key="4">
    <source>
        <dbReference type="EMBL" id="KAL3790262.1"/>
    </source>
</evidence>
<proteinExistence type="inferred from homology"/>
<dbReference type="Proteomes" id="UP001530400">
    <property type="component" value="Unassembled WGS sequence"/>
</dbReference>
<feature type="region of interest" description="Disordered" evidence="3">
    <location>
        <begin position="1"/>
        <end position="99"/>
    </location>
</feature>
<feature type="compositionally biased region" description="Polar residues" evidence="3">
    <location>
        <begin position="46"/>
        <end position="56"/>
    </location>
</feature>
<feature type="compositionally biased region" description="Basic and acidic residues" evidence="3">
    <location>
        <begin position="665"/>
        <end position="683"/>
    </location>
</feature>
<dbReference type="PANTHER" id="PTHR12832:SF11">
    <property type="entry name" value="LD23868P"/>
    <property type="match status" value="1"/>
</dbReference>
<accession>A0ABD3PQX9</accession>
<reference evidence="4 5" key="1">
    <citation type="submission" date="2024-10" db="EMBL/GenBank/DDBJ databases">
        <title>Updated reference genomes for cyclostephanoid diatoms.</title>
        <authorList>
            <person name="Roberts W.R."/>
            <person name="Alverson A.J."/>
        </authorList>
    </citation>
    <scope>NUCLEOTIDE SEQUENCE [LARGE SCALE GENOMIC DNA]</scope>
    <source>
        <strain evidence="4 5">AJA010-31</strain>
    </source>
</reference>
<evidence type="ECO:0000313" key="5">
    <source>
        <dbReference type="Proteomes" id="UP001530400"/>
    </source>
</evidence>
<protein>
    <submittedName>
        <fullName evidence="4">Uncharacterized protein</fullName>
    </submittedName>
</protein>
<evidence type="ECO:0000256" key="3">
    <source>
        <dbReference type="SAM" id="MobiDB-lite"/>
    </source>
</evidence>
<keyword evidence="5" id="KW-1185">Reference proteome</keyword>
<feature type="region of interest" description="Disordered" evidence="3">
    <location>
        <begin position="490"/>
        <end position="511"/>
    </location>
</feature>
<sequence length="1210" mass="136253">MDIFSLVSEDFDHDDMDEPNCQDENNDNDSLFATPPCTPRRRPVTSCYNTPQSRSPPKSYWNIDDRFAARGKSSSSTSCDDPSNDVPNTPPSLTSSPLQERLQRAKYKRLHMQTSRIASLTSLIHHKSTMAEQLHNDSIQQRILQSQTNNSNALAAKERRTHAELQSRLNVEICAYYKSKCAIKRKEEQLLCIVHKACTVDMIEAAKLRREELDAQHTESLLKQQMQKNEAHEKLMQQLGEKQRRATVAERKERADRKRTLIQYERRALLLQSLDANYKALERSRENKEYIQLQAREEILKCKERGRRVRNCRVIQRFVRGKLGWKYRVEEVKLSEHRAVERLQGWMDWRASVSVTRFDHEDKADALSRLLRIFHENSSFDEIRMQMMNPETMATVNVVLDCLNPVTDASFGDCGSGRTVDGRAFLSILLIARCPGDVLGEDYSQPSEGVMNRSKTCAGKLFSATTKLLSHLHDLHLRLSRTHQSSTRLSLSHDLKSEVQNSPESLTHQSSTASSSLKSLRFALTSSSTLFDTWKRMDLETLLDGMRVQLEQSWVIYLSSSKILSYLAEATGVGNSSNRQDDQLTPLRLRHEASRAGSRNHIKRIRTSLDKLVGSEEAKAIVTKSKAVALEEITRTNCIVEMREEVDVLLGRGSNDDGTSTSTPREQDDPSKCTDDQADEAEKQDLDISANLPDELVSNVSLVHRVLLTDSKEFDRLSWDGTDAQTPSISVDEFMKQFLPHSARVGSQETMDMVDVSTQIARSMKLAFFNNIAIDMEQGNFGSMRSLLFELHEKMRALLPNRRDLHSYVNDEQIENITSAVDVIRLLIRCGHILSNYLESPARSLSTRDLLLSLEDFNRNDLDETSVPFGLESTMIFTAACVGFVLQKIDLCHADIANYKLACAAPLLHQVGHEYERKQFQKTFGQYENASIESLQKMLPATFDWIKDINAHSESEGAGAQSSLEQKMDLLKSRGFVDGVIFTRNQMSLPEVFTLDAESIAHIRNEARCCVIASALVLHACQVSKAPASILSSDFIPDEVTLAKDALSAVLRQKHTEQKALESSVIGATTNLANAMANGELDATETQGLKNHVLAVLHGDDPVLKLLDNRVRTYFSFACKWKPSGIFNPVEMKTGRSLLEVKTGIKNNGIPSTKEEFQTAARREASRLGFSFFQGDLVDAGDVSRRIVGLACSIYGRDVLDRFLSVQTGD</sequence>
<feature type="coiled-coil region" evidence="2">
    <location>
        <begin position="222"/>
        <end position="252"/>
    </location>
</feature>
<feature type="region of interest" description="Disordered" evidence="3">
    <location>
        <begin position="650"/>
        <end position="683"/>
    </location>
</feature>
<dbReference type="AlphaFoldDB" id="A0ABD3PQX9"/>
<keyword evidence="2" id="KW-0175">Coiled coil</keyword>
<name>A0ABD3PQX9_9STRA</name>
<dbReference type="PANTHER" id="PTHR12832">
    <property type="entry name" value="TESTIS-SPECIFIC PROTEIN PBS13 T-COMPLEX 11"/>
    <property type="match status" value="1"/>
</dbReference>
<comment type="similarity">
    <text evidence="1">Belongs to the TCP11 family.</text>
</comment>